<keyword evidence="2" id="KW-0812">Transmembrane</keyword>
<feature type="region of interest" description="Disordered" evidence="1">
    <location>
        <begin position="1"/>
        <end position="21"/>
    </location>
</feature>
<proteinExistence type="predicted"/>
<comment type="caution">
    <text evidence="3">The sequence shown here is derived from an EMBL/GenBank/DDBJ whole genome shotgun (WGS) entry which is preliminary data.</text>
</comment>
<dbReference type="Proteomes" id="UP001055712">
    <property type="component" value="Unassembled WGS sequence"/>
</dbReference>
<sequence>MHSRPGEPTGSMSGREESRRRSGWLLSATTFDTEGLEEAFTRKRNMQLMRLDATWAVMWLIFQCAGISKFNASERRNFPLSEIVILIAWGVWMPLLLLLIRFRTHWYARNRNWVMCALKLCRTLMVLNSRLPWREAKYVGSYSGVPQQPWQVYLHLIWKVNALFFGALTFVTPLRFALPIQLTSLLATLVFSAQRCRLECGAPASSLVWPLSAAAWPQSCPATDGYGAAAAAAAEAAAGLSCLAPADPQAAERYYGAAASWFSRALPLTFDWNAWSGSSDWQPGKACLPLCFSVHAWLQAVGGVLLPLALLWAIEERLRCREVCALQQQRRQQQAALAGSEGAQQEALGPCRSPQPLTAATLVSWVACSAWVLWATLGSILL</sequence>
<gene>
    <name evidence="3" type="ORF">D9Q98_007670</name>
</gene>
<keyword evidence="4" id="KW-1185">Reference proteome</keyword>
<evidence type="ECO:0000256" key="2">
    <source>
        <dbReference type="SAM" id="Phobius"/>
    </source>
</evidence>
<reference evidence="3" key="1">
    <citation type="journal article" date="2019" name="Plant J.">
        <title>Chlorella vulgaris genome assembly and annotation reveals the molecular basis for metabolic acclimation to high light conditions.</title>
        <authorList>
            <person name="Cecchin M."/>
            <person name="Marcolungo L."/>
            <person name="Rossato M."/>
            <person name="Girolomoni L."/>
            <person name="Cosentino E."/>
            <person name="Cuine S."/>
            <person name="Li-Beisson Y."/>
            <person name="Delledonne M."/>
            <person name="Ballottari M."/>
        </authorList>
    </citation>
    <scope>NUCLEOTIDE SEQUENCE</scope>
    <source>
        <strain evidence="3">211/11P</strain>
    </source>
</reference>
<evidence type="ECO:0000256" key="1">
    <source>
        <dbReference type="SAM" id="MobiDB-lite"/>
    </source>
</evidence>
<dbReference type="AlphaFoldDB" id="A0A9D4THB1"/>
<protein>
    <submittedName>
        <fullName evidence="3">Uncharacterized protein</fullName>
    </submittedName>
</protein>
<evidence type="ECO:0000313" key="3">
    <source>
        <dbReference type="EMBL" id="KAI3425693.1"/>
    </source>
</evidence>
<organism evidence="3 4">
    <name type="scientific">Chlorella vulgaris</name>
    <name type="common">Green alga</name>
    <dbReference type="NCBI Taxonomy" id="3077"/>
    <lineage>
        <taxon>Eukaryota</taxon>
        <taxon>Viridiplantae</taxon>
        <taxon>Chlorophyta</taxon>
        <taxon>core chlorophytes</taxon>
        <taxon>Trebouxiophyceae</taxon>
        <taxon>Chlorellales</taxon>
        <taxon>Chlorellaceae</taxon>
        <taxon>Chlorella clade</taxon>
        <taxon>Chlorella</taxon>
    </lineage>
</organism>
<feature type="transmembrane region" description="Helical" evidence="2">
    <location>
        <begin position="53"/>
        <end position="72"/>
    </location>
</feature>
<dbReference type="EMBL" id="SIDB01000011">
    <property type="protein sequence ID" value="KAI3425693.1"/>
    <property type="molecule type" value="Genomic_DNA"/>
</dbReference>
<accession>A0A9D4THB1</accession>
<evidence type="ECO:0000313" key="4">
    <source>
        <dbReference type="Proteomes" id="UP001055712"/>
    </source>
</evidence>
<name>A0A9D4THB1_CHLVU</name>
<reference evidence="3" key="2">
    <citation type="submission" date="2020-11" db="EMBL/GenBank/DDBJ databases">
        <authorList>
            <person name="Cecchin M."/>
            <person name="Marcolungo L."/>
            <person name="Rossato M."/>
            <person name="Girolomoni L."/>
            <person name="Cosentino E."/>
            <person name="Cuine S."/>
            <person name="Li-Beisson Y."/>
            <person name="Delledonne M."/>
            <person name="Ballottari M."/>
        </authorList>
    </citation>
    <scope>NUCLEOTIDE SEQUENCE</scope>
    <source>
        <strain evidence="3">211/11P</strain>
        <tissue evidence="3">Whole cell</tissue>
    </source>
</reference>
<dbReference type="OrthoDB" id="10629321at2759"/>
<keyword evidence="2" id="KW-1133">Transmembrane helix</keyword>
<keyword evidence="2" id="KW-0472">Membrane</keyword>
<feature type="transmembrane region" description="Helical" evidence="2">
    <location>
        <begin position="152"/>
        <end position="171"/>
    </location>
</feature>
<feature type="transmembrane region" description="Helical" evidence="2">
    <location>
        <begin position="78"/>
        <end position="100"/>
    </location>
</feature>